<gene>
    <name evidence="2" type="ORF">NN4_70770</name>
</gene>
<name>A0A511MQR9_9NOCA</name>
<feature type="region of interest" description="Disordered" evidence="1">
    <location>
        <begin position="125"/>
        <end position="218"/>
    </location>
</feature>
<feature type="compositionally biased region" description="Basic and acidic residues" evidence="1">
    <location>
        <begin position="209"/>
        <end position="218"/>
    </location>
</feature>
<evidence type="ECO:0000313" key="3">
    <source>
        <dbReference type="Proteomes" id="UP000321424"/>
    </source>
</evidence>
<evidence type="ECO:0000313" key="2">
    <source>
        <dbReference type="EMBL" id="GEM42558.1"/>
    </source>
</evidence>
<dbReference type="EMBL" id="BJXA01000072">
    <property type="protein sequence ID" value="GEM42558.1"/>
    <property type="molecule type" value="Genomic_DNA"/>
</dbReference>
<dbReference type="AlphaFoldDB" id="A0A511MQR9"/>
<keyword evidence="3" id="KW-1185">Reference proteome</keyword>
<accession>A0A511MQR9</accession>
<sequence length="218" mass="23275">MSVARVQTDMNEIEYVFGTGDGPVHVWSSEADLELARSGTADAVQLDFDGDGLADDAMWDTAGSGIADVAALDLDDDGVLDHFYTDPTGLGTWNHHITGSTADAVSEPLDWIVRTDHVDAEQHAVPADAGATQPERLSEPPGCDDEPLPRTDHPATTMDELPGTDHPAATTDDLPGTDQPAATADELLPQDNPVDLPDYLVQRMNPTSRHLDDDPTIT</sequence>
<proteinExistence type="predicted"/>
<organism evidence="2 3">
    <name type="scientific">Nocardia ninae NBRC 108245</name>
    <dbReference type="NCBI Taxonomy" id="1210091"/>
    <lineage>
        <taxon>Bacteria</taxon>
        <taxon>Bacillati</taxon>
        <taxon>Actinomycetota</taxon>
        <taxon>Actinomycetes</taxon>
        <taxon>Mycobacteriales</taxon>
        <taxon>Nocardiaceae</taxon>
        <taxon>Nocardia</taxon>
    </lineage>
</organism>
<evidence type="ECO:0000256" key="1">
    <source>
        <dbReference type="SAM" id="MobiDB-lite"/>
    </source>
</evidence>
<comment type="caution">
    <text evidence="2">The sequence shown here is derived from an EMBL/GenBank/DDBJ whole genome shotgun (WGS) entry which is preliminary data.</text>
</comment>
<reference evidence="2 3" key="1">
    <citation type="submission" date="2019-07" db="EMBL/GenBank/DDBJ databases">
        <title>Whole genome shotgun sequence of Nocardia ninae NBRC 108245.</title>
        <authorList>
            <person name="Hosoyama A."/>
            <person name="Uohara A."/>
            <person name="Ohji S."/>
            <person name="Ichikawa N."/>
        </authorList>
    </citation>
    <scope>NUCLEOTIDE SEQUENCE [LARGE SCALE GENOMIC DNA]</scope>
    <source>
        <strain evidence="2 3">NBRC 108245</strain>
    </source>
</reference>
<protein>
    <recommendedName>
        <fullName evidence="4">Pullulanase</fullName>
    </recommendedName>
</protein>
<dbReference type="RefSeq" id="WP_222595229.1">
    <property type="nucleotide sequence ID" value="NZ_BJXA01000072.1"/>
</dbReference>
<dbReference type="Proteomes" id="UP000321424">
    <property type="component" value="Unassembled WGS sequence"/>
</dbReference>
<evidence type="ECO:0008006" key="4">
    <source>
        <dbReference type="Google" id="ProtNLM"/>
    </source>
</evidence>